<dbReference type="Proteomes" id="UP000052015">
    <property type="component" value="Unassembled WGS sequence"/>
</dbReference>
<evidence type="ECO:0000313" key="1">
    <source>
        <dbReference type="EMBL" id="KRQ86218.1"/>
    </source>
</evidence>
<sequence>MTLRIRSNVKTLLPATIKKTFVISGILDRALKLQAVMENKTASQIVEEALENYIKKEYIDKVRCQIPSILLNDENEDPIK</sequence>
<dbReference type="Gene3D" id="1.10.1220.10">
    <property type="entry name" value="Met repressor-like"/>
    <property type="match status" value="1"/>
</dbReference>
<organism evidence="1 2">
    <name type="scientific">Caloramator mitchellensis</name>
    <dbReference type="NCBI Taxonomy" id="908809"/>
    <lineage>
        <taxon>Bacteria</taxon>
        <taxon>Bacillati</taxon>
        <taxon>Bacillota</taxon>
        <taxon>Clostridia</taxon>
        <taxon>Eubacteriales</taxon>
        <taxon>Clostridiaceae</taxon>
        <taxon>Caloramator</taxon>
    </lineage>
</organism>
<dbReference type="AlphaFoldDB" id="A0A0R3JT89"/>
<dbReference type="OrthoDB" id="10013128at2"/>
<accession>A0A0R3JT89</accession>
<gene>
    <name evidence="1" type="ORF">ABG79_01948</name>
</gene>
<dbReference type="GO" id="GO:0006355">
    <property type="term" value="P:regulation of DNA-templated transcription"/>
    <property type="evidence" value="ECO:0007669"/>
    <property type="project" value="InterPro"/>
</dbReference>
<comment type="caution">
    <text evidence="1">The sequence shown here is derived from an EMBL/GenBank/DDBJ whole genome shotgun (WGS) entry which is preliminary data.</text>
</comment>
<evidence type="ECO:0008006" key="3">
    <source>
        <dbReference type="Google" id="ProtNLM"/>
    </source>
</evidence>
<dbReference type="SUPFAM" id="SSF47598">
    <property type="entry name" value="Ribbon-helix-helix"/>
    <property type="match status" value="1"/>
</dbReference>
<protein>
    <recommendedName>
        <fullName evidence="3">Ribbon-helix-helix protein CopG domain-containing protein</fullName>
    </recommendedName>
</protein>
<evidence type="ECO:0000313" key="2">
    <source>
        <dbReference type="Proteomes" id="UP000052015"/>
    </source>
</evidence>
<proteinExistence type="predicted"/>
<dbReference type="InterPro" id="IPR013321">
    <property type="entry name" value="Arc_rbn_hlx_hlx"/>
</dbReference>
<dbReference type="STRING" id="908809.ABG79_01948"/>
<keyword evidence="2" id="KW-1185">Reference proteome</keyword>
<dbReference type="EMBL" id="LKHP01000013">
    <property type="protein sequence ID" value="KRQ86218.1"/>
    <property type="molecule type" value="Genomic_DNA"/>
</dbReference>
<dbReference type="RefSeq" id="WP_057979269.1">
    <property type="nucleotide sequence ID" value="NZ_LKHP01000013.1"/>
</dbReference>
<reference evidence="1 2" key="1">
    <citation type="submission" date="2015-09" db="EMBL/GenBank/DDBJ databases">
        <title>Draft genome sequence of a Caloramator mitchellensis, a moderate thermophile from the Great Artesian Basin of Australia.</title>
        <authorList>
            <person name="Patel B.K."/>
        </authorList>
    </citation>
    <scope>NUCLEOTIDE SEQUENCE [LARGE SCALE GENOMIC DNA]</scope>
    <source>
        <strain evidence="1 2">VF08</strain>
    </source>
</reference>
<name>A0A0R3JT89_CALMK</name>
<dbReference type="InterPro" id="IPR010985">
    <property type="entry name" value="Ribbon_hlx_hlx"/>
</dbReference>